<dbReference type="InterPro" id="IPR034904">
    <property type="entry name" value="FSCA_dom_sf"/>
</dbReference>
<dbReference type="PANTHER" id="PTHR42831">
    <property type="entry name" value="FE-S PROTEIN MATURATION AUXILIARY FACTOR YITW"/>
    <property type="match status" value="1"/>
</dbReference>
<proteinExistence type="predicted"/>
<dbReference type="PANTHER" id="PTHR42831:SF3">
    <property type="entry name" value="1,2-PHENYLACETYL-COA EPOXIDASE, SUBUNIT D-RELATED"/>
    <property type="match status" value="1"/>
</dbReference>
<evidence type="ECO:0000313" key="3">
    <source>
        <dbReference type="EMBL" id="MBC6491776.1"/>
    </source>
</evidence>
<dbReference type="Pfam" id="PF01883">
    <property type="entry name" value="FeS_assembly_P"/>
    <property type="match status" value="1"/>
</dbReference>
<dbReference type="EMBL" id="MBUA01000023">
    <property type="protein sequence ID" value="MBC6491776.1"/>
    <property type="molecule type" value="Genomic_DNA"/>
</dbReference>
<dbReference type="InterPro" id="IPR052339">
    <property type="entry name" value="Fe-S_Maturation_MIP18"/>
</dbReference>
<evidence type="ECO:0000313" key="4">
    <source>
        <dbReference type="Proteomes" id="UP000765802"/>
    </source>
</evidence>
<keyword evidence="4" id="KW-1185">Reference proteome</keyword>
<dbReference type="NCBIfam" id="TIGR02159">
    <property type="entry name" value="PA_CoA_Oxy4"/>
    <property type="match status" value="1"/>
</dbReference>
<evidence type="ECO:0000259" key="2">
    <source>
        <dbReference type="Pfam" id="PF23451"/>
    </source>
</evidence>
<dbReference type="Proteomes" id="UP000765802">
    <property type="component" value="Unassembled WGS sequence"/>
</dbReference>
<feature type="domain" description="MIP18 family-like" evidence="1">
    <location>
        <begin position="19"/>
        <end position="80"/>
    </location>
</feature>
<dbReference type="InterPro" id="IPR056572">
    <property type="entry name" value="Zn_ribbon_PaaD"/>
</dbReference>
<sequence length="176" mass="19688">MQEAKNHITDIRAVDAATQQVWQYLEEVTDPEVPVLTVVDLGIIRGVITDGKSAEVTITPTYTGCPAMDMISTNIRMVLASHGYAPVTIKTILSPAWTTEWMTEAGKEKLKAYGIAPPNPKQSVCTPEYFHREEAVQCPHCNSFHTHMISEFGSTACKSLYRCDDCQEPFDYFKCH</sequence>
<evidence type="ECO:0000259" key="1">
    <source>
        <dbReference type="Pfam" id="PF01883"/>
    </source>
</evidence>
<dbReference type="InterPro" id="IPR011883">
    <property type="entry name" value="PaaD-like"/>
</dbReference>
<comment type="caution">
    <text evidence="3">The sequence shown here is derived from an EMBL/GenBank/DDBJ whole genome shotgun (WGS) entry which is preliminary data.</text>
</comment>
<accession>A0ABR7M9T8</accession>
<dbReference type="Pfam" id="PF23451">
    <property type="entry name" value="Zn_ribbon_PaaD"/>
    <property type="match status" value="1"/>
</dbReference>
<organism evidence="3 4">
    <name type="scientific">Flavihumibacter stibioxidans</name>
    <dbReference type="NCBI Taxonomy" id="1834163"/>
    <lineage>
        <taxon>Bacteria</taxon>
        <taxon>Pseudomonadati</taxon>
        <taxon>Bacteroidota</taxon>
        <taxon>Chitinophagia</taxon>
        <taxon>Chitinophagales</taxon>
        <taxon>Chitinophagaceae</taxon>
        <taxon>Flavihumibacter</taxon>
    </lineage>
</organism>
<reference evidence="3 4" key="1">
    <citation type="submission" date="2016-07" db="EMBL/GenBank/DDBJ databases">
        <title>Genome analysis of Flavihumibacter stibioxidans YS-17.</title>
        <authorList>
            <person name="Shi K."/>
            <person name="Han Y."/>
            <person name="Wang G."/>
        </authorList>
    </citation>
    <scope>NUCLEOTIDE SEQUENCE [LARGE SCALE GENOMIC DNA]</scope>
    <source>
        <strain evidence="3 4">YS-17</strain>
    </source>
</reference>
<dbReference type="InterPro" id="IPR002744">
    <property type="entry name" value="MIP18-like"/>
</dbReference>
<dbReference type="Gene3D" id="3.30.300.130">
    <property type="entry name" value="Fe-S cluster assembly (FSCA)"/>
    <property type="match status" value="1"/>
</dbReference>
<protein>
    <submittedName>
        <fullName evidence="3">Phenylacetate-CoA oxygenase subunit PaaJ</fullName>
    </submittedName>
</protein>
<name>A0ABR7M9T8_9BACT</name>
<feature type="domain" description="PaaD zinc beta ribbon" evidence="2">
    <location>
        <begin position="131"/>
        <end position="174"/>
    </location>
</feature>
<dbReference type="SUPFAM" id="SSF117916">
    <property type="entry name" value="Fe-S cluster assembly (FSCA) domain-like"/>
    <property type="match status" value="1"/>
</dbReference>
<gene>
    <name evidence="3" type="ORF">BC349_12005</name>
</gene>